<evidence type="ECO:0000313" key="2">
    <source>
        <dbReference type="Proteomes" id="UP000008212"/>
    </source>
</evidence>
<proteinExistence type="predicted"/>
<name>Q73JM4_TREDE</name>
<protein>
    <submittedName>
        <fullName evidence="1">Uncharacterized protein</fullName>
    </submittedName>
</protein>
<dbReference type="PaxDb" id="243275-TDE_2393"/>
<dbReference type="KEGG" id="tde:TDE_2393"/>
<reference evidence="1 2" key="1">
    <citation type="journal article" date="2004" name="Proc. Natl. Acad. Sci. U.S.A.">
        <title>Comparison of the genome of the oral pathogen Treponema denticola with other spirochete genomes.</title>
        <authorList>
            <person name="Seshadri R."/>
            <person name="Myers G.S."/>
            <person name="Tettelin H."/>
            <person name="Eisen J.A."/>
            <person name="Heidelberg J.F."/>
            <person name="Dodson R.J."/>
            <person name="Davidsen T.M."/>
            <person name="DeBoy R.T."/>
            <person name="Fouts D.E."/>
            <person name="Haft D.H."/>
            <person name="Selengut J."/>
            <person name="Ren Q."/>
            <person name="Brinkac L.M."/>
            <person name="Madupu R."/>
            <person name="Kolonay J."/>
            <person name="Durkin S.A."/>
            <person name="Daugherty S.C."/>
            <person name="Shetty J."/>
            <person name="Shvartsbeyn A."/>
            <person name="Gebregeorgis E."/>
            <person name="Geer K."/>
            <person name="Tsegaye G."/>
            <person name="Malek J."/>
            <person name="Ayodeji B."/>
            <person name="Shatsman S."/>
            <person name="McLeod M.P."/>
            <person name="Smajs D."/>
            <person name="Howell J.K."/>
            <person name="Pal S."/>
            <person name="Amin A."/>
            <person name="Vashisth P."/>
            <person name="McNeill T.Z."/>
            <person name="Xiang Q."/>
            <person name="Sodergren E."/>
            <person name="Baca E."/>
            <person name="Weinstock G.M."/>
            <person name="Norris S.J."/>
            <person name="Fraser C.M."/>
            <person name="Paulsen I.T."/>
        </authorList>
    </citation>
    <scope>NUCLEOTIDE SEQUENCE [LARGE SCALE GENOMIC DNA]</scope>
    <source>
        <strain evidence="2">ATCC 35405 / DSM 14222 / CIP 103919 / JCM 8153 / KCTC 15104</strain>
    </source>
</reference>
<organism evidence="1 2">
    <name type="scientific">Treponema denticola (strain ATCC 35405 / DSM 14222 / CIP 103919 / JCM 8153 / KCTC 15104)</name>
    <dbReference type="NCBI Taxonomy" id="243275"/>
    <lineage>
        <taxon>Bacteria</taxon>
        <taxon>Pseudomonadati</taxon>
        <taxon>Spirochaetota</taxon>
        <taxon>Spirochaetia</taxon>
        <taxon>Spirochaetales</taxon>
        <taxon>Treponemataceae</taxon>
        <taxon>Treponema</taxon>
    </lineage>
</organism>
<dbReference type="AlphaFoldDB" id="Q73JM4"/>
<keyword evidence="2" id="KW-1185">Reference proteome</keyword>
<sequence>MRVSTPLAEKIGNRQTAKNMNSVLIFFIKNSHKNFL</sequence>
<dbReference type="EMBL" id="AE017226">
    <property type="protein sequence ID" value="AAS12911.1"/>
    <property type="molecule type" value="Genomic_DNA"/>
</dbReference>
<dbReference type="HOGENOM" id="CLU_3359078_0_0_12"/>
<accession>Q73JM4</accession>
<dbReference type="Proteomes" id="UP000008212">
    <property type="component" value="Chromosome"/>
</dbReference>
<gene>
    <name evidence="1" type="ordered locus">TDE_2393</name>
</gene>
<evidence type="ECO:0000313" key="1">
    <source>
        <dbReference type="EMBL" id="AAS12911.1"/>
    </source>
</evidence>